<protein>
    <submittedName>
        <fullName evidence="2">Uncharacterized protein</fullName>
    </submittedName>
</protein>
<sequence>MVSMYLNSTRQSTTDSPGRVQAPLPQARRCRHWCNMFPPLSTSTATAERWLNGMLGTPTWCNRFRNPIKFLCTLFAPVSCITSDPHNTIQYVGCPTDVGVEC</sequence>
<evidence type="ECO:0000256" key="1">
    <source>
        <dbReference type="SAM" id="MobiDB-lite"/>
    </source>
</evidence>
<proteinExistence type="predicted"/>
<evidence type="ECO:0000313" key="3">
    <source>
        <dbReference type="Proteomes" id="UP001234178"/>
    </source>
</evidence>
<dbReference type="Proteomes" id="UP001234178">
    <property type="component" value="Unassembled WGS sequence"/>
</dbReference>
<keyword evidence="3" id="KW-1185">Reference proteome</keyword>
<gene>
    <name evidence="2" type="ORF">OUZ56_010024</name>
</gene>
<organism evidence="2 3">
    <name type="scientific">Daphnia magna</name>
    <dbReference type="NCBI Taxonomy" id="35525"/>
    <lineage>
        <taxon>Eukaryota</taxon>
        <taxon>Metazoa</taxon>
        <taxon>Ecdysozoa</taxon>
        <taxon>Arthropoda</taxon>
        <taxon>Crustacea</taxon>
        <taxon>Branchiopoda</taxon>
        <taxon>Diplostraca</taxon>
        <taxon>Cladocera</taxon>
        <taxon>Anomopoda</taxon>
        <taxon>Daphniidae</taxon>
        <taxon>Daphnia</taxon>
    </lineage>
</organism>
<feature type="compositionally biased region" description="Polar residues" evidence="1">
    <location>
        <begin position="1"/>
        <end position="16"/>
    </location>
</feature>
<evidence type="ECO:0000313" key="2">
    <source>
        <dbReference type="EMBL" id="KAK4024601.1"/>
    </source>
</evidence>
<name>A0ABR0AHK6_9CRUS</name>
<comment type="caution">
    <text evidence="2">The sequence shown here is derived from an EMBL/GenBank/DDBJ whole genome shotgun (WGS) entry which is preliminary data.</text>
</comment>
<reference evidence="2 3" key="1">
    <citation type="journal article" date="2023" name="Nucleic Acids Res.">
        <title>The hologenome of Daphnia magna reveals possible DNA methylation and microbiome-mediated evolution of the host genome.</title>
        <authorList>
            <person name="Chaturvedi A."/>
            <person name="Li X."/>
            <person name="Dhandapani V."/>
            <person name="Marshall H."/>
            <person name="Kissane S."/>
            <person name="Cuenca-Cambronero M."/>
            <person name="Asole G."/>
            <person name="Calvet F."/>
            <person name="Ruiz-Romero M."/>
            <person name="Marangio P."/>
            <person name="Guigo R."/>
            <person name="Rago D."/>
            <person name="Mirbahai L."/>
            <person name="Eastwood N."/>
            <person name="Colbourne J.K."/>
            <person name="Zhou J."/>
            <person name="Mallon E."/>
            <person name="Orsini L."/>
        </authorList>
    </citation>
    <scope>NUCLEOTIDE SEQUENCE [LARGE SCALE GENOMIC DNA]</scope>
    <source>
        <strain evidence="2">LRV0_1</strain>
    </source>
</reference>
<dbReference type="EMBL" id="JAOYFB010000037">
    <property type="protein sequence ID" value="KAK4024601.1"/>
    <property type="molecule type" value="Genomic_DNA"/>
</dbReference>
<accession>A0ABR0AHK6</accession>
<feature type="region of interest" description="Disordered" evidence="1">
    <location>
        <begin position="1"/>
        <end position="22"/>
    </location>
</feature>